<dbReference type="HOGENOM" id="CLU_036532_0_1_1"/>
<feature type="domain" description="RNase H type-2" evidence="11">
    <location>
        <begin position="49"/>
        <end position="271"/>
    </location>
</feature>
<dbReference type="Gene3D" id="3.30.420.10">
    <property type="entry name" value="Ribonuclease H-like superfamily/Ribonuclease H"/>
    <property type="match status" value="1"/>
</dbReference>
<name>M5G9B9_DACPD</name>
<dbReference type="Gene3D" id="1.10.10.460">
    <property type="entry name" value="Ribonuclease hii. Domain 2"/>
    <property type="match status" value="1"/>
</dbReference>
<dbReference type="PANTHER" id="PTHR10954">
    <property type="entry name" value="RIBONUCLEASE H2 SUBUNIT A"/>
    <property type="match status" value="1"/>
</dbReference>
<evidence type="ECO:0000256" key="7">
    <source>
        <dbReference type="ARBA" id="ARBA00022801"/>
    </source>
</evidence>
<dbReference type="InterPro" id="IPR012337">
    <property type="entry name" value="RNaseH-like_sf"/>
</dbReference>
<comment type="similarity">
    <text evidence="3">Belongs to the RNase HII family. Eukaryotic subfamily.</text>
</comment>
<feature type="region of interest" description="Disordered" evidence="10">
    <location>
        <begin position="1"/>
        <end position="44"/>
    </location>
</feature>
<dbReference type="GO" id="GO:0032299">
    <property type="term" value="C:ribonuclease H2 complex"/>
    <property type="evidence" value="ECO:0007669"/>
    <property type="project" value="TreeGrafter"/>
</dbReference>
<keyword evidence="5 8" id="KW-0479">Metal-binding</keyword>
<dbReference type="FunFam" id="3.30.420.10:FF:000016">
    <property type="entry name" value="Ribonuclease"/>
    <property type="match status" value="1"/>
</dbReference>
<reference evidence="12 13" key="1">
    <citation type="journal article" date="2012" name="Science">
        <title>The Paleozoic origin of enzymatic lignin decomposition reconstructed from 31 fungal genomes.</title>
        <authorList>
            <person name="Floudas D."/>
            <person name="Binder M."/>
            <person name="Riley R."/>
            <person name="Barry K."/>
            <person name="Blanchette R.A."/>
            <person name="Henrissat B."/>
            <person name="Martinez A.T."/>
            <person name="Otillar R."/>
            <person name="Spatafora J.W."/>
            <person name="Yadav J.S."/>
            <person name="Aerts A."/>
            <person name="Benoit I."/>
            <person name="Boyd A."/>
            <person name="Carlson A."/>
            <person name="Copeland A."/>
            <person name="Coutinho P.M."/>
            <person name="de Vries R.P."/>
            <person name="Ferreira P."/>
            <person name="Findley K."/>
            <person name="Foster B."/>
            <person name="Gaskell J."/>
            <person name="Glotzer D."/>
            <person name="Gorecki P."/>
            <person name="Heitman J."/>
            <person name="Hesse C."/>
            <person name="Hori C."/>
            <person name="Igarashi K."/>
            <person name="Jurgens J.A."/>
            <person name="Kallen N."/>
            <person name="Kersten P."/>
            <person name="Kohler A."/>
            <person name="Kuees U."/>
            <person name="Kumar T.K.A."/>
            <person name="Kuo A."/>
            <person name="LaButti K."/>
            <person name="Larrondo L.F."/>
            <person name="Lindquist E."/>
            <person name="Ling A."/>
            <person name="Lombard V."/>
            <person name="Lucas S."/>
            <person name="Lundell T."/>
            <person name="Martin R."/>
            <person name="McLaughlin D.J."/>
            <person name="Morgenstern I."/>
            <person name="Morin E."/>
            <person name="Murat C."/>
            <person name="Nagy L.G."/>
            <person name="Nolan M."/>
            <person name="Ohm R.A."/>
            <person name="Patyshakuliyeva A."/>
            <person name="Rokas A."/>
            <person name="Ruiz-Duenas F.J."/>
            <person name="Sabat G."/>
            <person name="Salamov A."/>
            <person name="Samejima M."/>
            <person name="Schmutz J."/>
            <person name="Slot J.C."/>
            <person name="St John F."/>
            <person name="Stenlid J."/>
            <person name="Sun H."/>
            <person name="Sun S."/>
            <person name="Syed K."/>
            <person name="Tsang A."/>
            <person name="Wiebenga A."/>
            <person name="Young D."/>
            <person name="Pisabarro A."/>
            <person name="Eastwood D.C."/>
            <person name="Martin F."/>
            <person name="Cullen D."/>
            <person name="Grigoriev I.V."/>
            <person name="Hibbett D.S."/>
        </authorList>
    </citation>
    <scope>NUCLEOTIDE SEQUENCE [LARGE SCALE GENOMIC DNA]</scope>
    <source>
        <strain evidence="12 13">DJM-731 SS1</strain>
    </source>
</reference>
<sequence length="312" mass="33936">MEDSEREGGGNQQHPALHSPPSPLSQSYTHHSPLPSLAHQEDSNGEKTKFMVGIDEAGRGPALGPMVYAAAYCPVDWEQLSELGFNDSKVLTADTRTKLLGTLSAHPTHLGWSVQVLAPSSISQGMLARPPTNLNVQSQNATVHILRSLLQAGLNITQIFVDALGPSVPYQKYLQSLFPSAEVTVCPKADSIYEIVGAASVAAKTCRDAWMESWVWEEEGMPPGQELGSGYPSDPKTQAWIANRLEKTFGYPRLVRFSWAPIRLSMEKHGHVVKWMDDNQASVAKSFASATGRDKGRCGLAKDLGLRSVCDI</sequence>
<dbReference type="InterPro" id="IPR001352">
    <property type="entry name" value="RNase_HII/HIII"/>
</dbReference>
<comment type="cofactor">
    <cofactor evidence="2">
        <name>Mg(2+)</name>
        <dbReference type="ChEBI" id="CHEBI:18420"/>
    </cofactor>
</comment>
<dbReference type="GO" id="GO:0004523">
    <property type="term" value="F:RNA-DNA hybrid ribonuclease activity"/>
    <property type="evidence" value="ECO:0007669"/>
    <property type="project" value="UniProtKB-UniRule"/>
</dbReference>
<comment type="catalytic activity">
    <reaction evidence="1 8 9">
        <text>Endonucleolytic cleavage to 5'-phosphomonoester.</text>
        <dbReference type="EC" id="3.1.26.4"/>
    </reaction>
</comment>
<evidence type="ECO:0000313" key="12">
    <source>
        <dbReference type="EMBL" id="EJU04815.1"/>
    </source>
</evidence>
<evidence type="ECO:0000259" key="11">
    <source>
        <dbReference type="PROSITE" id="PS51975"/>
    </source>
</evidence>
<dbReference type="EC" id="3.1.26.4" evidence="9"/>
<keyword evidence="4 8" id="KW-0540">Nuclease</keyword>
<proteinExistence type="inferred from homology"/>
<dbReference type="InterPro" id="IPR004649">
    <property type="entry name" value="RNase_H2_suA"/>
</dbReference>
<evidence type="ECO:0000256" key="2">
    <source>
        <dbReference type="ARBA" id="ARBA00001946"/>
    </source>
</evidence>
<dbReference type="RefSeq" id="XP_040631709.1">
    <property type="nucleotide sequence ID" value="XM_040776797.1"/>
</dbReference>
<dbReference type="GO" id="GO:0043137">
    <property type="term" value="P:DNA replication, removal of RNA primer"/>
    <property type="evidence" value="ECO:0007669"/>
    <property type="project" value="TreeGrafter"/>
</dbReference>
<dbReference type="OMA" id="RYSWQTA"/>
<feature type="binding site" evidence="8">
    <location>
        <position position="55"/>
    </location>
    <ligand>
        <name>a divalent metal cation</name>
        <dbReference type="ChEBI" id="CHEBI:60240"/>
    </ligand>
</feature>
<feature type="binding site" evidence="8">
    <location>
        <position position="56"/>
    </location>
    <ligand>
        <name>a divalent metal cation</name>
        <dbReference type="ChEBI" id="CHEBI:60240"/>
    </ligand>
</feature>
<dbReference type="CDD" id="cd07181">
    <property type="entry name" value="RNase_HII_eukaryota_like"/>
    <property type="match status" value="1"/>
</dbReference>
<accession>M5G9B9</accession>
<dbReference type="InterPro" id="IPR023160">
    <property type="entry name" value="RNase_HII_hlx-loop-hlx_cap_dom"/>
</dbReference>
<dbReference type="SUPFAM" id="SSF53098">
    <property type="entry name" value="Ribonuclease H-like"/>
    <property type="match status" value="1"/>
</dbReference>
<gene>
    <name evidence="12" type="ORF">DACRYDRAFT_87053</name>
</gene>
<evidence type="ECO:0000256" key="9">
    <source>
        <dbReference type="RuleBase" id="RU003515"/>
    </source>
</evidence>
<evidence type="ECO:0000256" key="5">
    <source>
        <dbReference type="ARBA" id="ARBA00022723"/>
    </source>
</evidence>
<evidence type="ECO:0000256" key="3">
    <source>
        <dbReference type="ARBA" id="ARBA00007058"/>
    </source>
</evidence>
<dbReference type="Proteomes" id="UP000030653">
    <property type="component" value="Unassembled WGS sequence"/>
</dbReference>
<dbReference type="InterPro" id="IPR024567">
    <property type="entry name" value="RNase_HII/HIII_dom"/>
</dbReference>
<evidence type="ECO:0000256" key="1">
    <source>
        <dbReference type="ARBA" id="ARBA00000077"/>
    </source>
</evidence>
<dbReference type="GO" id="GO:0003723">
    <property type="term" value="F:RNA binding"/>
    <property type="evidence" value="ECO:0007669"/>
    <property type="project" value="UniProtKB-UniRule"/>
</dbReference>
<comment type="cofactor">
    <cofactor evidence="8">
        <name>Mn(2+)</name>
        <dbReference type="ChEBI" id="CHEBI:29035"/>
    </cofactor>
    <cofactor evidence="8">
        <name>Mg(2+)</name>
        <dbReference type="ChEBI" id="CHEBI:18420"/>
    </cofactor>
    <text evidence="8">Manganese or magnesium. Binds 1 divalent metal ion per monomer in the absence of substrate. May bind a second metal ion after substrate binding.</text>
</comment>
<dbReference type="NCBIfam" id="TIGR00729">
    <property type="entry name" value="ribonuclease HII"/>
    <property type="match status" value="1"/>
</dbReference>
<evidence type="ECO:0000256" key="10">
    <source>
        <dbReference type="SAM" id="MobiDB-lite"/>
    </source>
</evidence>
<evidence type="ECO:0000256" key="8">
    <source>
        <dbReference type="PROSITE-ProRule" id="PRU01319"/>
    </source>
</evidence>
<dbReference type="EMBL" id="JH795857">
    <property type="protein sequence ID" value="EJU04815.1"/>
    <property type="molecule type" value="Genomic_DNA"/>
</dbReference>
<dbReference type="GeneID" id="63691859"/>
<keyword evidence="7 8" id="KW-0378">Hydrolase</keyword>
<protein>
    <recommendedName>
        <fullName evidence="9">Ribonuclease</fullName>
        <ecNumber evidence="9">3.1.26.4</ecNumber>
    </recommendedName>
</protein>
<dbReference type="FunFam" id="1.10.10.460:FF:000001">
    <property type="entry name" value="Ribonuclease"/>
    <property type="match status" value="1"/>
</dbReference>
<dbReference type="GO" id="GO:0006298">
    <property type="term" value="P:mismatch repair"/>
    <property type="evidence" value="ECO:0007669"/>
    <property type="project" value="TreeGrafter"/>
</dbReference>
<dbReference type="STRING" id="1858805.M5G9B9"/>
<evidence type="ECO:0000313" key="13">
    <source>
        <dbReference type="Proteomes" id="UP000030653"/>
    </source>
</evidence>
<keyword evidence="6 8" id="KW-0255">Endonuclease</keyword>
<dbReference type="InterPro" id="IPR036397">
    <property type="entry name" value="RNaseH_sf"/>
</dbReference>
<dbReference type="GO" id="GO:0046872">
    <property type="term" value="F:metal ion binding"/>
    <property type="evidence" value="ECO:0007669"/>
    <property type="project" value="UniProtKB-KW"/>
</dbReference>
<evidence type="ECO:0000256" key="6">
    <source>
        <dbReference type="ARBA" id="ARBA00022759"/>
    </source>
</evidence>
<dbReference type="AlphaFoldDB" id="M5G9B9"/>
<evidence type="ECO:0000256" key="4">
    <source>
        <dbReference type="ARBA" id="ARBA00022722"/>
    </source>
</evidence>
<dbReference type="PROSITE" id="PS51975">
    <property type="entry name" value="RNASE_H_2"/>
    <property type="match status" value="1"/>
</dbReference>
<dbReference type="PANTHER" id="PTHR10954:SF7">
    <property type="entry name" value="RIBONUCLEASE H2 SUBUNIT A"/>
    <property type="match status" value="1"/>
</dbReference>
<dbReference type="OrthoDB" id="7462577at2759"/>
<dbReference type="Pfam" id="PF01351">
    <property type="entry name" value="RNase_HII"/>
    <property type="match status" value="1"/>
</dbReference>
<organism evidence="12 13">
    <name type="scientific">Dacryopinax primogenitus (strain DJM 731)</name>
    <name type="common">Brown rot fungus</name>
    <dbReference type="NCBI Taxonomy" id="1858805"/>
    <lineage>
        <taxon>Eukaryota</taxon>
        <taxon>Fungi</taxon>
        <taxon>Dikarya</taxon>
        <taxon>Basidiomycota</taxon>
        <taxon>Agaricomycotina</taxon>
        <taxon>Dacrymycetes</taxon>
        <taxon>Dacrymycetales</taxon>
        <taxon>Dacrymycetaceae</taxon>
        <taxon>Dacryopinax</taxon>
    </lineage>
</organism>
<comment type="function">
    <text evidence="9">Endonuclease that specifically degrades the RNA of RNA-DNA hybrids.</text>
</comment>
<feature type="binding site" evidence="8">
    <location>
        <position position="162"/>
    </location>
    <ligand>
        <name>a divalent metal cation</name>
        <dbReference type="ChEBI" id="CHEBI:60240"/>
    </ligand>
</feature>
<keyword evidence="13" id="KW-1185">Reference proteome</keyword>